<dbReference type="RefSeq" id="XP_004352438.1">
    <property type="nucleotide sequence ID" value="XM_004352386.1"/>
</dbReference>
<feature type="transmembrane region" description="Helical" evidence="16">
    <location>
        <begin position="987"/>
        <end position="1009"/>
    </location>
</feature>
<dbReference type="OrthoDB" id="158672at2759"/>
<dbReference type="InterPro" id="IPR050510">
    <property type="entry name" value="Cation_transp_ATPase_P-type"/>
</dbReference>
<dbReference type="GO" id="GO:0030007">
    <property type="term" value="P:intracellular potassium ion homeostasis"/>
    <property type="evidence" value="ECO:0007669"/>
    <property type="project" value="TreeGrafter"/>
</dbReference>
<keyword evidence="11" id="KW-1278">Translocase</keyword>
<dbReference type="InterPro" id="IPR005775">
    <property type="entry name" value="P-type_ATPase_IIC"/>
</dbReference>
<feature type="region of interest" description="Disordered" evidence="15">
    <location>
        <begin position="145"/>
        <end position="185"/>
    </location>
</feature>
<dbReference type="GO" id="GO:0005886">
    <property type="term" value="C:plasma membrane"/>
    <property type="evidence" value="ECO:0007669"/>
    <property type="project" value="UniProtKB-SubCell"/>
</dbReference>
<dbReference type="GO" id="GO:1990573">
    <property type="term" value="P:potassium ion import across plasma membrane"/>
    <property type="evidence" value="ECO:0007669"/>
    <property type="project" value="TreeGrafter"/>
</dbReference>
<evidence type="ECO:0000256" key="11">
    <source>
        <dbReference type="ARBA" id="ARBA00022967"/>
    </source>
</evidence>
<dbReference type="Pfam" id="PF00690">
    <property type="entry name" value="Cation_ATPase_N"/>
    <property type="match status" value="1"/>
</dbReference>
<dbReference type="InterPro" id="IPR044492">
    <property type="entry name" value="P_typ_ATPase_HD_dom"/>
</dbReference>
<keyword evidence="19" id="KW-1185">Reference proteome</keyword>
<dbReference type="GO" id="GO:0005391">
    <property type="term" value="F:P-type sodium:potassium-exchanging transporter activity"/>
    <property type="evidence" value="ECO:0007669"/>
    <property type="project" value="TreeGrafter"/>
</dbReference>
<keyword evidence="14 16" id="KW-0472">Membrane</keyword>
<feature type="transmembrane region" description="Helical" evidence="16">
    <location>
        <begin position="1114"/>
        <end position="1138"/>
    </location>
</feature>
<feature type="compositionally biased region" description="Low complexity" evidence="15">
    <location>
        <begin position="32"/>
        <end position="44"/>
    </location>
</feature>
<dbReference type="FunFam" id="1.20.1110.10:FF:000095">
    <property type="entry name" value="Sodium/potassium-transporting ATPase subunit alpha-1"/>
    <property type="match status" value="1"/>
</dbReference>
<dbReference type="Pfam" id="PF00689">
    <property type="entry name" value="Cation_ATPase_C"/>
    <property type="match status" value="1"/>
</dbReference>
<feature type="transmembrane region" description="Helical" evidence="16">
    <location>
        <begin position="277"/>
        <end position="296"/>
    </location>
</feature>
<dbReference type="Proteomes" id="UP000007797">
    <property type="component" value="Unassembled WGS sequence"/>
</dbReference>
<feature type="compositionally biased region" description="Polar residues" evidence="15">
    <location>
        <begin position="157"/>
        <end position="170"/>
    </location>
</feature>
<evidence type="ECO:0000256" key="4">
    <source>
        <dbReference type="ARBA" id="ARBA00022475"/>
    </source>
</evidence>
<dbReference type="GO" id="GO:0036376">
    <property type="term" value="P:sodium ion export across plasma membrane"/>
    <property type="evidence" value="ECO:0007669"/>
    <property type="project" value="TreeGrafter"/>
</dbReference>
<dbReference type="InterPro" id="IPR018303">
    <property type="entry name" value="ATPase_P-typ_P_site"/>
</dbReference>
<evidence type="ECO:0000256" key="16">
    <source>
        <dbReference type="SAM" id="Phobius"/>
    </source>
</evidence>
<evidence type="ECO:0000256" key="10">
    <source>
        <dbReference type="ARBA" id="ARBA00022958"/>
    </source>
</evidence>
<feature type="domain" description="Cation-transporting P-type ATPase N-terminal" evidence="17">
    <location>
        <begin position="186"/>
        <end position="267"/>
    </location>
</feature>
<dbReference type="SMART" id="SM00831">
    <property type="entry name" value="Cation_ATPase_N"/>
    <property type="match status" value="1"/>
</dbReference>
<feature type="region of interest" description="Disordered" evidence="15">
    <location>
        <begin position="77"/>
        <end position="105"/>
    </location>
</feature>
<keyword evidence="9" id="KW-0067">ATP-binding</keyword>
<dbReference type="InterPro" id="IPR023299">
    <property type="entry name" value="ATPase_P-typ_cyto_dom_N"/>
</dbReference>
<feature type="transmembrane region" description="Helical" evidence="16">
    <location>
        <begin position="1086"/>
        <end position="1108"/>
    </location>
</feature>
<keyword evidence="13" id="KW-0406">Ion transport</keyword>
<dbReference type="InterPro" id="IPR006068">
    <property type="entry name" value="ATPase_P-typ_cation-transptr_C"/>
</dbReference>
<name>F4Q8L3_CACFS</name>
<dbReference type="Gene3D" id="3.40.1110.10">
    <property type="entry name" value="Calcium-transporting ATPase, cytoplasmic domain N"/>
    <property type="match status" value="1"/>
</dbReference>
<dbReference type="SUPFAM" id="SSF56784">
    <property type="entry name" value="HAD-like"/>
    <property type="match status" value="1"/>
</dbReference>
<dbReference type="InterPro" id="IPR001757">
    <property type="entry name" value="P_typ_ATPase"/>
</dbReference>
<evidence type="ECO:0000256" key="1">
    <source>
        <dbReference type="ARBA" id="ARBA00004651"/>
    </source>
</evidence>
<comment type="subcellular location">
    <subcellularLocation>
        <location evidence="1">Cell membrane</location>
        <topology evidence="1">Multi-pass membrane protein</topology>
    </subcellularLocation>
</comment>
<evidence type="ECO:0000256" key="9">
    <source>
        <dbReference type="ARBA" id="ARBA00022840"/>
    </source>
</evidence>
<dbReference type="InterPro" id="IPR023298">
    <property type="entry name" value="ATPase_P-typ_TM_dom_sf"/>
</dbReference>
<keyword evidence="7 16" id="KW-0812">Transmembrane</keyword>
<reference evidence="19" key="1">
    <citation type="journal article" date="2011" name="Genome Res.">
        <title>Phylogeny-wide analysis of social amoeba genomes highlights ancient origins for complex intercellular communication.</title>
        <authorList>
            <person name="Heidel A.J."/>
            <person name="Lawal H.M."/>
            <person name="Felder M."/>
            <person name="Schilde C."/>
            <person name="Helps N.R."/>
            <person name="Tunggal B."/>
            <person name="Rivero F."/>
            <person name="John U."/>
            <person name="Schleicher M."/>
            <person name="Eichinger L."/>
            <person name="Platzer M."/>
            <person name="Noegel A.A."/>
            <person name="Schaap P."/>
            <person name="Gloeckner G."/>
        </authorList>
    </citation>
    <scope>NUCLEOTIDE SEQUENCE [LARGE SCALE GENOMIC DNA]</scope>
    <source>
        <strain evidence="19">SH3</strain>
    </source>
</reference>
<feature type="transmembrane region" description="Helical" evidence="16">
    <location>
        <begin position="243"/>
        <end position="265"/>
    </location>
</feature>
<evidence type="ECO:0000256" key="5">
    <source>
        <dbReference type="ARBA" id="ARBA00022538"/>
    </source>
</evidence>
<dbReference type="FunFam" id="3.40.50.1000:FF:000083">
    <property type="entry name" value="Sodium/potassium-transporting ATPase subunit alpha"/>
    <property type="match status" value="1"/>
</dbReference>
<evidence type="ECO:0000313" key="18">
    <source>
        <dbReference type="EMBL" id="EGG16113.1"/>
    </source>
</evidence>
<gene>
    <name evidence="18" type="ORF">DFA_09785</name>
</gene>
<evidence type="ECO:0000256" key="7">
    <source>
        <dbReference type="ARBA" id="ARBA00022692"/>
    </source>
</evidence>
<evidence type="ECO:0000313" key="19">
    <source>
        <dbReference type="Proteomes" id="UP000007797"/>
    </source>
</evidence>
<dbReference type="GO" id="GO:1902600">
    <property type="term" value="P:proton transmembrane transport"/>
    <property type="evidence" value="ECO:0007669"/>
    <property type="project" value="TreeGrafter"/>
</dbReference>
<keyword evidence="8" id="KW-0547">Nucleotide-binding</keyword>
<evidence type="ECO:0000256" key="14">
    <source>
        <dbReference type="ARBA" id="ARBA00023136"/>
    </source>
</evidence>
<dbReference type="SFLD" id="SFLDF00027">
    <property type="entry name" value="p-type_atpase"/>
    <property type="match status" value="1"/>
</dbReference>
<accession>F4Q8L3</accession>
<evidence type="ECO:0000256" key="6">
    <source>
        <dbReference type="ARBA" id="ARBA00022553"/>
    </source>
</evidence>
<dbReference type="SUPFAM" id="SSF81660">
    <property type="entry name" value="Metal cation-transporting ATPase, ATP-binding domain N"/>
    <property type="match status" value="1"/>
</dbReference>
<dbReference type="InterPro" id="IPR036412">
    <property type="entry name" value="HAD-like_sf"/>
</dbReference>
<dbReference type="InterPro" id="IPR059000">
    <property type="entry name" value="ATPase_P-type_domA"/>
</dbReference>
<dbReference type="SFLD" id="SFLDG00002">
    <property type="entry name" value="C1.7:_P-type_atpase_like"/>
    <property type="match status" value="1"/>
</dbReference>
<feature type="transmembrane region" description="Helical" evidence="16">
    <location>
        <begin position="438"/>
        <end position="458"/>
    </location>
</feature>
<dbReference type="GO" id="GO:0006972">
    <property type="term" value="P:hyperosmotic response"/>
    <property type="evidence" value="ECO:0007669"/>
    <property type="project" value="EnsemblProtists"/>
</dbReference>
<dbReference type="PANTHER" id="PTHR43294">
    <property type="entry name" value="SODIUM/POTASSIUM-TRANSPORTING ATPASE SUBUNIT ALPHA"/>
    <property type="match status" value="1"/>
</dbReference>
<keyword evidence="6" id="KW-0597">Phosphoprotein</keyword>
<dbReference type="SUPFAM" id="SSF81653">
    <property type="entry name" value="Calcium ATPase, transduction domain A"/>
    <property type="match status" value="1"/>
</dbReference>
<sequence length="1160" mass="128169">MSFNSNSTSNNNNNNNNNNFFETSASIHDTTDQQLNTQQQQQQDGSEGAQHHPLNLPHDNEQHAGMTEIELKDFTNLRSSSGSVGSSAGGGGGSSGQLSKSSSMVQIKDQLDEQDTQIPLYYSMTKEKQRKKILKLRSKLKNKFKNKDGTTTTTSTAISPQSPKGFTPNNNKKKKKQGDEPVEVSNDHMIPLEELSTKFSTNLNLDDLKYSMGITSKDAEERLERDGPNALTPKKPVPKWVKFLLQFLSLFPLMLEIGGILSFVAYGVDKESGSDNLYLGIILWAVVLFTTIFTFLQESKSAHVMDGFKKLAPTSTKVVRDSHLIEINSEKLVVGDVIHIRAGDRIPADIRIIYSHHLKVDNASLTGESEPQSRTAECTDENAFETSNLAFYGTMAVDGDCVGVVIATGNQTTIGKIARLATHTKPLPTPLKTEIEQFIRIITIVSISLGLILLVVGFATKVKWILVIIYCISVVVAQVPEGLLPTITVLLTLTATRMSKKNVLVKNLLAVETFGSTSTIASDKTGTLTQNIMTVVHLWYDGAVYSCDAISPNNYMNKESKTFKELFKIAALCSRTVFDRSDPNWDSTPIQQRNTIGDASESALLKFCEQVENVEGYRRHYPKIFEIPFNSVNKWQLSVHIDESNGNIFLLIKGAPERIVKMCTTIMSDGESIPISDGHMENFQQSYELLAGKGERALGMAMINLDPKVFHKDYVFDVDEKNFPTEGFTFVGLTTLMDPPRPSVPGAIEDCKKAGVRVMMVTGDHPLTAQSIARQIGIIQGETLNDVAKNEGIDVLDVDFSKAGGIVIPGSRLDDLTDEHWNKILALKQIVFARTSPEQKLIIVSECQKRGEIVAVTGDGVNDSPALKKADLGCAMGITGSEVAKEAAAIVLLDDNFSSIVSGIEEGRMIFDKLKKSITYTLSSNVPELTPFLCFFLLKLPAALSGILILCIDLGTDLVPVISYSYEYPETDLMNRKPRNIKTDKLVSFKLAIFSYVWLGFVQCAAGFFNFFMMFRTHGISASDLFYTSSDYFMDGAADFMGYTAGQQMSMLKEAQSAYFIAVIITRMGAALSCKTRTLSLFQHGFKNMVFNCGLISMLGVGLIIVHVPGIQDFFGATAVSYKFWLYPIPFAVFLVIVNEIRLYIVRRDPTGLVARYTYW</sequence>
<dbReference type="SUPFAM" id="SSF81665">
    <property type="entry name" value="Calcium ATPase, transmembrane domain M"/>
    <property type="match status" value="1"/>
</dbReference>
<keyword evidence="10" id="KW-0630">Potassium</keyword>
<dbReference type="KEGG" id="dfa:DFA_09785"/>
<feature type="transmembrane region" description="Helical" evidence="16">
    <location>
        <begin position="464"/>
        <end position="491"/>
    </location>
</feature>
<dbReference type="Gene3D" id="3.40.50.1000">
    <property type="entry name" value="HAD superfamily/HAD-like"/>
    <property type="match status" value="1"/>
</dbReference>
<evidence type="ECO:0000256" key="13">
    <source>
        <dbReference type="ARBA" id="ARBA00023065"/>
    </source>
</evidence>
<dbReference type="OMA" id="ISWEWAL"/>
<dbReference type="SFLD" id="SFLDS00003">
    <property type="entry name" value="Haloacid_Dehalogenase"/>
    <property type="match status" value="1"/>
</dbReference>
<dbReference type="PANTHER" id="PTHR43294:SF21">
    <property type="entry name" value="CATION TRANSPORTING ATPASE"/>
    <property type="match status" value="1"/>
</dbReference>
<dbReference type="InterPro" id="IPR004014">
    <property type="entry name" value="ATPase_P-typ_cation-transptr_N"/>
</dbReference>
<dbReference type="PRINTS" id="PR00119">
    <property type="entry name" value="CATATPASE"/>
</dbReference>
<keyword evidence="5" id="KW-0633">Potassium transport</keyword>
<dbReference type="STRING" id="1054147.F4Q8L3"/>
<keyword evidence="4" id="KW-1003">Cell membrane</keyword>
<keyword evidence="3" id="KW-0813">Transport</keyword>
<feature type="region of interest" description="Disordered" evidence="15">
    <location>
        <begin position="1"/>
        <end position="60"/>
    </location>
</feature>
<protein>
    <submittedName>
        <fullName evidence="18">P-type ATPase</fullName>
    </submittedName>
</protein>
<dbReference type="InterPro" id="IPR008250">
    <property type="entry name" value="ATPase_P-typ_transduc_dom_A_sf"/>
</dbReference>
<comment type="similarity">
    <text evidence="2">Belongs to the cation transport ATPase (P-type) (TC 3.A.3) family. Type IIC subfamily.</text>
</comment>
<evidence type="ECO:0000256" key="12">
    <source>
        <dbReference type="ARBA" id="ARBA00022989"/>
    </source>
</evidence>
<evidence type="ECO:0000256" key="2">
    <source>
        <dbReference type="ARBA" id="ARBA00006934"/>
    </source>
</evidence>
<proteinExistence type="inferred from homology"/>
<dbReference type="GO" id="GO:0016887">
    <property type="term" value="F:ATP hydrolysis activity"/>
    <property type="evidence" value="ECO:0007669"/>
    <property type="project" value="InterPro"/>
</dbReference>
<evidence type="ECO:0000256" key="8">
    <source>
        <dbReference type="ARBA" id="ARBA00022741"/>
    </source>
</evidence>
<dbReference type="Pfam" id="PF13246">
    <property type="entry name" value="Cation_ATPase"/>
    <property type="match status" value="1"/>
</dbReference>
<evidence type="ECO:0000259" key="17">
    <source>
        <dbReference type="SMART" id="SM00831"/>
    </source>
</evidence>
<feature type="compositionally biased region" description="Low complexity" evidence="15">
    <location>
        <begin position="1"/>
        <end position="21"/>
    </location>
</feature>
<dbReference type="GO" id="GO:0006883">
    <property type="term" value="P:intracellular sodium ion homeostasis"/>
    <property type="evidence" value="ECO:0007669"/>
    <property type="project" value="TreeGrafter"/>
</dbReference>
<dbReference type="FunFam" id="2.70.150.10:FF:000003">
    <property type="entry name" value="Sodium/potassium-transporting ATPase subunit alpha"/>
    <property type="match status" value="1"/>
</dbReference>
<evidence type="ECO:0000256" key="3">
    <source>
        <dbReference type="ARBA" id="ARBA00022448"/>
    </source>
</evidence>
<dbReference type="AlphaFoldDB" id="F4Q8L3"/>
<dbReference type="Pfam" id="PF00122">
    <property type="entry name" value="E1-E2_ATPase"/>
    <property type="match status" value="1"/>
</dbReference>
<dbReference type="Gene3D" id="2.70.150.10">
    <property type="entry name" value="Calcium-transporting ATPase, cytoplasmic transduction domain A"/>
    <property type="match status" value="1"/>
</dbReference>
<dbReference type="PROSITE" id="PS00154">
    <property type="entry name" value="ATPASE_E1_E2"/>
    <property type="match status" value="1"/>
</dbReference>
<dbReference type="InterPro" id="IPR023214">
    <property type="entry name" value="HAD_sf"/>
</dbReference>
<dbReference type="EMBL" id="GL883025">
    <property type="protein sequence ID" value="EGG16113.1"/>
    <property type="molecule type" value="Genomic_DNA"/>
</dbReference>
<feature type="transmembrane region" description="Helical" evidence="16">
    <location>
        <begin position="944"/>
        <end position="966"/>
    </location>
</feature>
<dbReference type="Gene3D" id="1.20.1110.10">
    <property type="entry name" value="Calcium-transporting ATPase, transmembrane domain"/>
    <property type="match status" value="1"/>
</dbReference>
<keyword evidence="12 16" id="KW-1133">Transmembrane helix</keyword>
<dbReference type="NCBIfam" id="TIGR01106">
    <property type="entry name" value="ATPase-IIC_X-K"/>
    <property type="match status" value="1"/>
</dbReference>
<dbReference type="GeneID" id="14867811"/>
<feature type="transmembrane region" description="Helical" evidence="16">
    <location>
        <begin position="1057"/>
        <end position="1074"/>
    </location>
</feature>
<dbReference type="GO" id="GO:0005524">
    <property type="term" value="F:ATP binding"/>
    <property type="evidence" value="ECO:0007669"/>
    <property type="project" value="UniProtKB-KW"/>
</dbReference>
<dbReference type="NCBIfam" id="TIGR01494">
    <property type="entry name" value="ATPase_P-type"/>
    <property type="match status" value="2"/>
</dbReference>
<dbReference type="PRINTS" id="PR00121">
    <property type="entry name" value="NAKATPASE"/>
</dbReference>
<organism evidence="18 19">
    <name type="scientific">Cavenderia fasciculata</name>
    <name type="common">Slime mold</name>
    <name type="synonym">Dictyostelium fasciculatum</name>
    <dbReference type="NCBI Taxonomy" id="261658"/>
    <lineage>
        <taxon>Eukaryota</taxon>
        <taxon>Amoebozoa</taxon>
        <taxon>Evosea</taxon>
        <taxon>Eumycetozoa</taxon>
        <taxon>Dictyostelia</taxon>
        <taxon>Acytosteliales</taxon>
        <taxon>Cavenderiaceae</taxon>
        <taxon>Cavenderia</taxon>
    </lineage>
</organism>
<evidence type="ECO:0000256" key="15">
    <source>
        <dbReference type="SAM" id="MobiDB-lite"/>
    </source>
</evidence>